<sequence length="693" mass="77977">MATLVLSNFSPCNKHQDAVLLGYSPTKLEAACQQLGKLGSVALGQNYTIPMEDPIRSRAEASRPSRHALHTKGIPDFHALDYRAGRLPISAPHLTSENSGARLLLQRNFQSTKHSNKPGLRTEHLVDSGRYTTEVLPLNTVVDSEATLEFAHDGLQFSRRAFGPTAMDQHDFLPNIETYRKLGITRHSLAVQDRDSEFIPGKTSRKTSHISFFGVSQDNSADGDLVIQRERDTSSSIPIRQRGFHVARPEKVRRSMSLASFQVADKSEFQGKVLSTLITGYRWLQAKSLETCRGLVLRLQWLFKSDACTFTWSCHWQFGSTVEHRSGPSPSQQETETGPTYNTCQRSRETSEEKSSEYRSGNTGSPRRRKRGGCQRETNGQDQSDDDELPDESRRKKSRIQGSTADKNDHGLSLACPFYKADKRIHHRCALLQLNRIRDVKQHLYRKHMQPHYCSRCGRQFETQTEERCHTRQQDCSKRANQPPDGITHDQQKELKERVDRKLAVKEQWFAVWAIAFPDIPPPDSPYVYSPTREVATNMRNYWQETKAEMLVNHADRMLGIDNERMLGGLDTFMETFFNRFIEEHTSGAEGEQILDSSSDGSPGTAFSPRRAPAIPSPGSGQRTLFESFRDLLSVMSGAASDNIMAGDGSLITNYPTAGGDTDGQWGFSSSYDAYGWDQFPASGPFFHGDPLT</sequence>
<dbReference type="PANTHER" id="PTHR38166:SF1">
    <property type="entry name" value="C2H2-TYPE DOMAIN-CONTAINING PROTEIN"/>
    <property type="match status" value="1"/>
</dbReference>
<name>A0A9P7R7Y7_9PEZI</name>
<gene>
    <name evidence="2" type="ORF">JMJ77_012911</name>
</gene>
<proteinExistence type="predicted"/>
<evidence type="ECO:0000313" key="3">
    <source>
        <dbReference type="Proteomes" id="UP000699042"/>
    </source>
</evidence>
<dbReference type="EMBL" id="JAESDN010000005">
    <property type="protein sequence ID" value="KAG7050159.1"/>
    <property type="molecule type" value="Genomic_DNA"/>
</dbReference>
<accession>A0A9P7R7Y7</accession>
<evidence type="ECO:0000313" key="2">
    <source>
        <dbReference type="EMBL" id="KAG7050159.1"/>
    </source>
</evidence>
<reference evidence="2" key="1">
    <citation type="submission" date="2021-05" db="EMBL/GenBank/DDBJ databases">
        <title>Comparative genomics of three Colletotrichum scovillei strains and genetic complementation revealed genes involved fungal growth and virulence on chili pepper.</title>
        <authorList>
            <person name="Hsieh D.-K."/>
            <person name="Chuang S.-C."/>
            <person name="Chen C.-Y."/>
            <person name="Chao Y.-T."/>
            <person name="Lu M.-Y.J."/>
            <person name="Lee M.-H."/>
            <person name="Shih M.-C."/>
        </authorList>
    </citation>
    <scope>NUCLEOTIDE SEQUENCE</scope>
    <source>
        <strain evidence="2">Coll-153</strain>
    </source>
</reference>
<protein>
    <submittedName>
        <fullName evidence="2">HET and ankyrin domain protein</fullName>
    </submittedName>
</protein>
<feature type="compositionally biased region" description="Polar residues" evidence="1">
    <location>
        <begin position="328"/>
        <end position="345"/>
    </location>
</feature>
<dbReference type="Proteomes" id="UP000699042">
    <property type="component" value="Unassembled WGS sequence"/>
</dbReference>
<evidence type="ECO:0000256" key="1">
    <source>
        <dbReference type="SAM" id="MobiDB-lite"/>
    </source>
</evidence>
<feature type="compositionally biased region" description="Basic and acidic residues" evidence="1">
    <location>
        <begin position="346"/>
        <end position="357"/>
    </location>
</feature>
<dbReference type="AlphaFoldDB" id="A0A9P7R7Y7"/>
<comment type="caution">
    <text evidence="2">The sequence shown here is derived from an EMBL/GenBank/DDBJ whole genome shotgun (WGS) entry which is preliminary data.</text>
</comment>
<organism evidence="2 3">
    <name type="scientific">Colletotrichum scovillei</name>
    <dbReference type="NCBI Taxonomy" id="1209932"/>
    <lineage>
        <taxon>Eukaryota</taxon>
        <taxon>Fungi</taxon>
        <taxon>Dikarya</taxon>
        <taxon>Ascomycota</taxon>
        <taxon>Pezizomycotina</taxon>
        <taxon>Sordariomycetes</taxon>
        <taxon>Hypocreomycetidae</taxon>
        <taxon>Glomerellales</taxon>
        <taxon>Glomerellaceae</taxon>
        <taxon>Colletotrichum</taxon>
        <taxon>Colletotrichum acutatum species complex</taxon>
    </lineage>
</organism>
<feature type="region of interest" description="Disordered" evidence="1">
    <location>
        <begin position="321"/>
        <end position="412"/>
    </location>
</feature>
<feature type="region of interest" description="Disordered" evidence="1">
    <location>
        <begin position="589"/>
        <end position="621"/>
    </location>
</feature>
<dbReference type="PANTHER" id="PTHR38166">
    <property type="entry name" value="C2H2-TYPE DOMAIN-CONTAINING PROTEIN-RELATED"/>
    <property type="match status" value="1"/>
</dbReference>
<keyword evidence="3" id="KW-1185">Reference proteome</keyword>